<organism evidence="6 7">
    <name type="scientific">Polychaeton citri CBS 116435</name>
    <dbReference type="NCBI Taxonomy" id="1314669"/>
    <lineage>
        <taxon>Eukaryota</taxon>
        <taxon>Fungi</taxon>
        <taxon>Dikarya</taxon>
        <taxon>Ascomycota</taxon>
        <taxon>Pezizomycotina</taxon>
        <taxon>Dothideomycetes</taxon>
        <taxon>Dothideomycetidae</taxon>
        <taxon>Capnodiales</taxon>
        <taxon>Capnodiaceae</taxon>
        <taxon>Polychaeton</taxon>
    </lineage>
</organism>
<evidence type="ECO:0000256" key="1">
    <source>
        <dbReference type="ARBA" id="ARBA00004123"/>
    </source>
</evidence>
<comment type="caution">
    <text evidence="6">The sequence shown here is derived from an EMBL/GenBank/DDBJ whole genome shotgun (WGS) entry which is preliminary data.</text>
</comment>
<gene>
    <name evidence="4" type="primary">MED11</name>
    <name evidence="6" type="ORF">K431DRAFT_22238</name>
</gene>
<evidence type="ECO:0000256" key="2">
    <source>
        <dbReference type="ARBA" id="ARBA00008186"/>
    </source>
</evidence>
<sequence length="179" mass="19228">MMSQQTFTAADRIRELSAINSDVASLVKSAGKALTALTDRPIEDDHLDADDEDIDMNASSSRDRSSPATLEDRKQAFQTNTKAYYETLQAVIARLRRQAYALEEAGIIASKAPTLSGKAGVGSSQVDERITNGGLGNLDVGWLNSRGNKVGAEKERELVLEAKELAEKVINEDSGLSSG</sequence>
<comment type="subcellular location">
    <subcellularLocation>
        <location evidence="1 4">Nucleus</location>
    </subcellularLocation>
</comment>
<feature type="region of interest" description="Disordered" evidence="5">
    <location>
        <begin position="38"/>
        <end position="76"/>
    </location>
</feature>
<dbReference type="GO" id="GO:0003712">
    <property type="term" value="F:transcription coregulator activity"/>
    <property type="evidence" value="ECO:0007669"/>
    <property type="project" value="InterPro"/>
</dbReference>
<proteinExistence type="inferred from homology"/>
<keyword evidence="3 4" id="KW-0539">Nucleus</keyword>
<keyword evidence="7" id="KW-1185">Reference proteome</keyword>
<dbReference type="Gene3D" id="1.10.287.3490">
    <property type="match status" value="1"/>
</dbReference>
<name>A0A9P4UR12_9PEZI</name>
<protein>
    <recommendedName>
        <fullName evidence="4">Mediator of RNA polymerase II transcription subunit 11</fullName>
    </recommendedName>
    <alternativeName>
        <fullName evidence="4">Mediator complex subunit 11</fullName>
    </alternativeName>
</protein>
<evidence type="ECO:0000313" key="7">
    <source>
        <dbReference type="Proteomes" id="UP000799441"/>
    </source>
</evidence>
<dbReference type="AlphaFoldDB" id="A0A9P4UR12"/>
<dbReference type="Pfam" id="PF10280">
    <property type="entry name" value="Med11"/>
    <property type="match status" value="1"/>
</dbReference>
<feature type="compositionally biased region" description="Basic and acidic residues" evidence="5">
    <location>
        <begin position="61"/>
        <end position="75"/>
    </location>
</feature>
<comment type="function">
    <text evidence="4">Component of the Mediator complex, a coactivator involved in the regulated transcription of nearly all RNA polymerase II-dependent genes. Mediator functions as a bridge to convey information from gene-specific regulatory proteins to the basal RNA polymerase II transcription machinery. Mediator is recruited to promoters by direct interactions with regulatory proteins and serves as a scaffold for the assembly of a functional pre-initiation complex with RNA polymerase II and the general transcription factors.</text>
</comment>
<dbReference type="GO" id="GO:0006357">
    <property type="term" value="P:regulation of transcription by RNA polymerase II"/>
    <property type="evidence" value="ECO:0007669"/>
    <property type="project" value="InterPro"/>
</dbReference>
<accession>A0A9P4UR12</accession>
<keyword evidence="4" id="KW-0805">Transcription regulation</keyword>
<feature type="compositionally biased region" description="Acidic residues" evidence="5">
    <location>
        <begin position="45"/>
        <end position="55"/>
    </location>
</feature>
<evidence type="ECO:0000256" key="3">
    <source>
        <dbReference type="ARBA" id="ARBA00023242"/>
    </source>
</evidence>
<keyword evidence="4" id="KW-0804">Transcription</keyword>
<dbReference type="GO" id="GO:0016592">
    <property type="term" value="C:mediator complex"/>
    <property type="evidence" value="ECO:0007669"/>
    <property type="project" value="InterPro"/>
</dbReference>
<evidence type="ECO:0000256" key="5">
    <source>
        <dbReference type="SAM" id="MobiDB-lite"/>
    </source>
</evidence>
<reference evidence="6" key="1">
    <citation type="journal article" date="2020" name="Stud. Mycol.">
        <title>101 Dothideomycetes genomes: a test case for predicting lifestyles and emergence of pathogens.</title>
        <authorList>
            <person name="Haridas S."/>
            <person name="Albert R."/>
            <person name="Binder M."/>
            <person name="Bloem J."/>
            <person name="Labutti K."/>
            <person name="Salamov A."/>
            <person name="Andreopoulos B."/>
            <person name="Baker S."/>
            <person name="Barry K."/>
            <person name="Bills G."/>
            <person name="Bluhm B."/>
            <person name="Cannon C."/>
            <person name="Castanera R."/>
            <person name="Culley D."/>
            <person name="Daum C."/>
            <person name="Ezra D."/>
            <person name="Gonzalez J."/>
            <person name="Henrissat B."/>
            <person name="Kuo A."/>
            <person name="Liang C."/>
            <person name="Lipzen A."/>
            <person name="Lutzoni F."/>
            <person name="Magnuson J."/>
            <person name="Mondo S."/>
            <person name="Nolan M."/>
            <person name="Ohm R."/>
            <person name="Pangilinan J."/>
            <person name="Park H.-J."/>
            <person name="Ramirez L."/>
            <person name="Alfaro M."/>
            <person name="Sun H."/>
            <person name="Tritt A."/>
            <person name="Yoshinaga Y."/>
            <person name="Zwiers L.-H."/>
            <person name="Turgeon B."/>
            <person name="Goodwin S."/>
            <person name="Spatafora J."/>
            <person name="Crous P."/>
            <person name="Grigoriev I."/>
        </authorList>
    </citation>
    <scope>NUCLEOTIDE SEQUENCE</scope>
    <source>
        <strain evidence="6">CBS 116435</strain>
    </source>
</reference>
<keyword evidence="4" id="KW-0010">Activator</keyword>
<dbReference type="OrthoDB" id="5418434at2759"/>
<evidence type="ECO:0000256" key="4">
    <source>
        <dbReference type="RuleBase" id="RU364147"/>
    </source>
</evidence>
<comment type="similarity">
    <text evidence="2 4">Belongs to the Mediator complex subunit 11 family.</text>
</comment>
<evidence type="ECO:0000313" key="6">
    <source>
        <dbReference type="EMBL" id="KAF2723434.1"/>
    </source>
</evidence>
<comment type="subunit">
    <text evidence="4">Component of the Mediator complex.</text>
</comment>
<dbReference type="InterPro" id="IPR019404">
    <property type="entry name" value="Mediator_Med11"/>
</dbReference>
<dbReference type="Proteomes" id="UP000799441">
    <property type="component" value="Unassembled WGS sequence"/>
</dbReference>
<dbReference type="EMBL" id="MU003776">
    <property type="protein sequence ID" value="KAF2723434.1"/>
    <property type="molecule type" value="Genomic_DNA"/>
</dbReference>